<accession>L9X6P1</accession>
<keyword evidence="1" id="KW-1133">Transmembrane helix</keyword>
<reference evidence="2 3" key="1">
    <citation type="journal article" date="2014" name="PLoS Genet.">
        <title>Phylogenetically driven sequencing of extremely halophilic archaea reveals strategies for static and dynamic osmo-response.</title>
        <authorList>
            <person name="Becker E.A."/>
            <person name="Seitzer P.M."/>
            <person name="Tritt A."/>
            <person name="Larsen D."/>
            <person name="Krusor M."/>
            <person name="Yao A.I."/>
            <person name="Wu D."/>
            <person name="Madern D."/>
            <person name="Eisen J.A."/>
            <person name="Darling A.E."/>
            <person name="Facciotti M.T."/>
        </authorList>
    </citation>
    <scope>NUCLEOTIDE SEQUENCE [LARGE SCALE GENOMIC DNA]</scope>
    <source>
        <strain evidence="2 3">DSM 10524</strain>
    </source>
</reference>
<dbReference type="eggNOG" id="arCOG02911">
    <property type="taxonomic scope" value="Archaea"/>
</dbReference>
<evidence type="ECO:0000313" key="3">
    <source>
        <dbReference type="Proteomes" id="UP000011688"/>
    </source>
</evidence>
<keyword evidence="1" id="KW-0472">Membrane</keyword>
<dbReference type="InterPro" id="IPR055713">
    <property type="entry name" value="DUF7289"/>
</dbReference>
<organism evidence="2 3">
    <name type="scientific">Natronococcus amylolyticus DSM 10524</name>
    <dbReference type="NCBI Taxonomy" id="1227497"/>
    <lineage>
        <taxon>Archaea</taxon>
        <taxon>Methanobacteriati</taxon>
        <taxon>Methanobacteriota</taxon>
        <taxon>Stenosarchaea group</taxon>
        <taxon>Halobacteria</taxon>
        <taxon>Halobacteriales</taxon>
        <taxon>Natrialbaceae</taxon>
        <taxon>Natronococcus</taxon>
    </lineage>
</organism>
<dbReference type="Proteomes" id="UP000011688">
    <property type="component" value="Unassembled WGS sequence"/>
</dbReference>
<name>L9X6P1_9EURY</name>
<keyword evidence="3" id="KW-1185">Reference proteome</keyword>
<sequence length="238" mass="25320">MSRERTARDGSTGERGVSAVLSFVLVFGIVLGSVAVLSVAGFGLLDDQREVEELRAAERGVTNLAADLDELARYDGLERRTAALPAGDGTLVVDEGGTELEVAVDGDPVTDEGTIELGTLSYRSGSETVAYDGGAVVRSGEAGSQLRRQPAASCREERGTVSLVRLETDGRSIHAGGQVAVTARVVERSSRTIDVEDSVTVTAVETDHEEVWEQLENEWADCDPDQVRLTVTTVLLET</sequence>
<protein>
    <submittedName>
        <fullName evidence="2">Uncharacterized protein</fullName>
    </submittedName>
</protein>
<feature type="transmembrane region" description="Helical" evidence="1">
    <location>
        <begin position="20"/>
        <end position="45"/>
    </location>
</feature>
<dbReference type="EMBL" id="AOIB01000024">
    <property type="protein sequence ID" value="ELY57272.1"/>
    <property type="molecule type" value="Genomic_DNA"/>
</dbReference>
<keyword evidence="1" id="KW-0812">Transmembrane</keyword>
<evidence type="ECO:0000313" key="2">
    <source>
        <dbReference type="EMBL" id="ELY57272.1"/>
    </source>
</evidence>
<dbReference type="OrthoDB" id="118051at2157"/>
<dbReference type="STRING" id="1227497.C491_10819"/>
<dbReference type="Pfam" id="PF23960">
    <property type="entry name" value="DUF7289"/>
    <property type="match status" value="1"/>
</dbReference>
<comment type="caution">
    <text evidence="2">The sequence shown here is derived from an EMBL/GenBank/DDBJ whole genome shotgun (WGS) entry which is preliminary data.</text>
</comment>
<gene>
    <name evidence="2" type="ORF">C491_10819</name>
</gene>
<proteinExistence type="predicted"/>
<dbReference type="AlphaFoldDB" id="L9X6P1"/>
<evidence type="ECO:0000256" key="1">
    <source>
        <dbReference type="SAM" id="Phobius"/>
    </source>
</evidence>
<dbReference type="RefSeq" id="WP_005556054.1">
    <property type="nucleotide sequence ID" value="NZ_AOIB01000024.1"/>
</dbReference>